<evidence type="ECO:0000313" key="4">
    <source>
        <dbReference type="EMBL" id="KAK5047806.1"/>
    </source>
</evidence>
<dbReference type="Gene3D" id="3.40.30.10">
    <property type="entry name" value="Glutaredoxin"/>
    <property type="match status" value="1"/>
</dbReference>
<evidence type="ECO:0000259" key="3">
    <source>
        <dbReference type="PROSITE" id="PS50405"/>
    </source>
</evidence>
<dbReference type="Pfam" id="PF13410">
    <property type="entry name" value="GST_C_2"/>
    <property type="match status" value="1"/>
</dbReference>
<evidence type="ECO:0008006" key="6">
    <source>
        <dbReference type="Google" id="ProtNLM"/>
    </source>
</evidence>
<comment type="similarity">
    <text evidence="1">Belongs to the GST superfamily.</text>
</comment>
<feature type="domain" description="GST C-terminal" evidence="3">
    <location>
        <begin position="114"/>
        <end position="259"/>
    </location>
</feature>
<dbReference type="SFLD" id="SFLDS00019">
    <property type="entry name" value="Glutathione_Transferase_(cytos"/>
    <property type="match status" value="1"/>
</dbReference>
<dbReference type="InterPro" id="IPR036249">
    <property type="entry name" value="Thioredoxin-like_sf"/>
</dbReference>
<dbReference type="InterPro" id="IPR040079">
    <property type="entry name" value="Glutathione_S-Trfase"/>
</dbReference>
<feature type="domain" description="GST N-terminal" evidence="2">
    <location>
        <begin position="11"/>
        <end position="98"/>
    </location>
</feature>
<accession>A0AAV9N1D0</accession>
<dbReference type="Pfam" id="PF13409">
    <property type="entry name" value="GST_N_2"/>
    <property type="match status" value="1"/>
</dbReference>
<dbReference type="PANTHER" id="PTHR44051">
    <property type="entry name" value="GLUTATHIONE S-TRANSFERASE-RELATED"/>
    <property type="match status" value="1"/>
</dbReference>
<dbReference type="Proteomes" id="UP001358417">
    <property type="component" value="Unassembled WGS sequence"/>
</dbReference>
<name>A0AAV9N1D0_9EURO</name>
<proteinExistence type="inferred from homology"/>
<dbReference type="EMBL" id="JAVRRD010000024">
    <property type="protein sequence ID" value="KAK5047806.1"/>
    <property type="molecule type" value="Genomic_DNA"/>
</dbReference>
<protein>
    <recommendedName>
        <fullName evidence="6">Glutathione S-transferase</fullName>
    </recommendedName>
</protein>
<dbReference type="Gene3D" id="1.20.1050.10">
    <property type="match status" value="1"/>
</dbReference>
<dbReference type="PROSITE" id="PS50404">
    <property type="entry name" value="GST_NTER"/>
    <property type="match status" value="1"/>
</dbReference>
<dbReference type="CDD" id="cd03046">
    <property type="entry name" value="GST_N_GTT1_like"/>
    <property type="match status" value="1"/>
</dbReference>
<comment type="caution">
    <text evidence="4">The sequence shown here is derived from an EMBL/GenBank/DDBJ whole genome shotgun (WGS) entry which is preliminary data.</text>
</comment>
<keyword evidence="5" id="KW-1185">Reference proteome</keyword>
<organism evidence="4 5">
    <name type="scientific">Exophiala bonariae</name>
    <dbReference type="NCBI Taxonomy" id="1690606"/>
    <lineage>
        <taxon>Eukaryota</taxon>
        <taxon>Fungi</taxon>
        <taxon>Dikarya</taxon>
        <taxon>Ascomycota</taxon>
        <taxon>Pezizomycotina</taxon>
        <taxon>Eurotiomycetes</taxon>
        <taxon>Chaetothyriomycetidae</taxon>
        <taxon>Chaetothyriales</taxon>
        <taxon>Herpotrichiellaceae</taxon>
        <taxon>Exophiala</taxon>
    </lineage>
</organism>
<evidence type="ECO:0000256" key="1">
    <source>
        <dbReference type="ARBA" id="ARBA00007409"/>
    </source>
</evidence>
<dbReference type="GeneID" id="89974643"/>
<dbReference type="InterPro" id="IPR010987">
    <property type="entry name" value="Glutathione-S-Trfase_C-like"/>
</dbReference>
<reference evidence="4 5" key="1">
    <citation type="submission" date="2023-08" db="EMBL/GenBank/DDBJ databases">
        <title>Black Yeasts Isolated from many extreme environments.</title>
        <authorList>
            <person name="Coleine C."/>
            <person name="Stajich J.E."/>
            <person name="Selbmann L."/>
        </authorList>
    </citation>
    <scope>NUCLEOTIDE SEQUENCE [LARGE SCALE GENOMIC DNA]</scope>
    <source>
        <strain evidence="4 5">CCFEE 5792</strain>
    </source>
</reference>
<evidence type="ECO:0000259" key="2">
    <source>
        <dbReference type="PROSITE" id="PS50404"/>
    </source>
</evidence>
<evidence type="ECO:0000313" key="5">
    <source>
        <dbReference type="Proteomes" id="UP001358417"/>
    </source>
</evidence>
<dbReference type="SFLD" id="SFLDG00358">
    <property type="entry name" value="Main_(cytGST)"/>
    <property type="match status" value="1"/>
</dbReference>
<dbReference type="PROSITE" id="PS50405">
    <property type="entry name" value="GST_CTER"/>
    <property type="match status" value="1"/>
</dbReference>
<sequence>MSLSEANIDKAPKVVLHWLEVSRSHRILWLLEEIGVKYDLKTYKRTKAGLAPPELKEVYPLGKSPVLTIEPHGSTTPIVLAESAAITEYLCDYFGTWLVPQRYRQGQDGQIGGESESWLRFRMLMHYAEGSLMPLMLLGVIVQKIRTSPVPFFIRPITNGVAGKIESGFLSTNFKTHYDFLEGQLKTSPDGGGFLCGKDLTAADIMLSFPLEAGQSRTGFTKENYPLVWEYIDRLHERDAYKRATQKIIDIEGEFKTTL</sequence>
<dbReference type="PANTHER" id="PTHR44051:SF9">
    <property type="entry name" value="GLUTATHIONE S-TRANSFERASE 1"/>
    <property type="match status" value="1"/>
</dbReference>
<dbReference type="AlphaFoldDB" id="A0AAV9N1D0"/>
<dbReference type="InterPro" id="IPR036282">
    <property type="entry name" value="Glutathione-S-Trfase_C_sf"/>
</dbReference>
<dbReference type="RefSeq" id="XP_064703333.1">
    <property type="nucleotide sequence ID" value="XM_064850032.1"/>
</dbReference>
<gene>
    <name evidence="4" type="ORF">LTR84_006471</name>
</gene>
<dbReference type="SUPFAM" id="SSF52833">
    <property type="entry name" value="Thioredoxin-like"/>
    <property type="match status" value="1"/>
</dbReference>
<dbReference type="SUPFAM" id="SSF47616">
    <property type="entry name" value="GST C-terminal domain-like"/>
    <property type="match status" value="1"/>
</dbReference>
<dbReference type="InterPro" id="IPR004045">
    <property type="entry name" value="Glutathione_S-Trfase_N"/>
</dbReference>
<dbReference type="CDD" id="cd03189">
    <property type="entry name" value="GST_C_GTT1_like"/>
    <property type="match status" value="1"/>
</dbReference>